<comment type="caution">
    <text evidence="15">The sequence shown here is derived from an EMBL/GenBank/DDBJ whole genome shotgun (WGS) entry which is preliminary data.</text>
</comment>
<dbReference type="OrthoDB" id="27683at2759"/>
<keyword evidence="5" id="KW-0808">Transferase</keyword>
<comment type="cofactor">
    <cofactor evidence="1">
        <name>Ca(2+)</name>
        <dbReference type="ChEBI" id="CHEBI:29108"/>
    </cofactor>
</comment>
<evidence type="ECO:0000256" key="5">
    <source>
        <dbReference type="ARBA" id="ARBA00022679"/>
    </source>
</evidence>
<feature type="region of interest" description="Disordered" evidence="9">
    <location>
        <begin position="888"/>
        <end position="909"/>
    </location>
</feature>
<evidence type="ECO:0000256" key="6">
    <source>
        <dbReference type="ARBA" id="ARBA00022729"/>
    </source>
</evidence>
<feature type="domain" description="Glucosyltransferase 24 catalytic" evidence="14">
    <location>
        <begin position="1253"/>
        <end position="1527"/>
    </location>
</feature>
<feature type="domain" description="UGGT thioredoxin-like" evidence="12">
    <location>
        <begin position="390"/>
        <end position="666"/>
    </location>
</feature>
<dbReference type="GO" id="GO:0036503">
    <property type="term" value="P:ERAD pathway"/>
    <property type="evidence" value="ECO:0007669"/>
    <property type="project" value="TreeGrafter"/>
</dbReference>
<dbReference type="PANTHER" id="PTHR11226">
    <property type="entry name" value="UDP-GLUCOSE GLYCOPROTEIN:GLUCOSYLTRANSFERASE"/>
    <property type="match status" value="1"/>
</dbReference>
<dbReference type="GO" id="GO:0003980">
    <property type="term" value="F:UDP-glucose:glycoprotein glucosyltransferase activity"/>
    <property type="evidence" value="ECO:0007669"/>
    <property type="project" value="InterPro"/>
</dbReference>
<dbReference type="STRING" id="574566.I0Z2K9"/>
<evidence type="ECO:0000313" key="15">
    <source>
        <dbReference type="EMBL" id="EIE24878.1"/>
    </source>
</evidence>
<accession>I0Z2K9</accession>
<gene>
    <name evidence="15" type="ORF">COCSUDRAFT_65575</name>
</gene>
<dbReference type="InterPro" id="IPR040693">
    <property type="entry name" value="UGGT_TRXL_1"/>
</dbReference>
<dbReference type="UniPathway" id="UPA00378"/>
<dbReference type="Pfam" id="PF18402">
    <property type="entry name" value="Thioredoxin_14"/>
    <property type="match status" value="1"/>
</dbReference>
<dbReference type="GeneID" id="17042879"/>
<keyword evidence="7" id="KW-0256">Endoplasmic reticulum</keyword>
<keyword evidence="8" id="KW-0325">Glycoprotein</keyword>
<dbReference type="SUPFAM" id="SSF53448">
    <property type="entry name" value="Nucleotide-diphospho-sugar transferases"/>
    <property type="match status" value="1"/>
</dbReference>
<feature type="domain" description="UGGT thioredoxin-like" evidence="11">
    <location>
        <begin position="260"/>
        <end position="376"/>
    </location>
</feature>
<evidence type="ECO:0000256" key="4">
    <source>
        <dbReference type="ARBA" id="ARBA00006351"/>
    </source>
</evidence>
<evidence type="ECO:0000256" key="3">
    <source>
        <dbReference type="ARBA" id="ARBA00004922"/>
    </source>
</evidence>
<evidence type="ECO:0000313" key="16">
    <source>
        <dbReference type="Proteomes" id="UP000007264"/>
    </source>
</evidence>
<dbReference type="Gene3D" id="3.90.550.10">
    <property type="entry name" value="Spore Coat Polysaccharide Biosynthesis Protein SpsA, Chain A"/>
    <property type="match status" value="1"/>
</dbReference>
<name>I0Z2K9_COCSC</name>
<dbReference type="PANTHER" id="PTHR11226:SF0">
    <property type="entry name" value="UDP-GLUCOSE:GLYCOPROTEIN GLUCOSYLTRANSFERASE"/>
    <property type="match status" value="1"/>
</dbReference>
<dbReference type="Pfam" id="PF06427">
    <property type="entry name" value="UDP-g_GGTase"/>
    <property type="match status" value="1"/>
</dbReference>
<dbReference type="Proteomes" id="UP000007264">
    <property type="component" value="Unassembled WGS sequence"/>
</dbReference>
<dbReference type="CDD" id="cd06432">
    <property type="entry name" value="GT8_HUGT1_C_like"/>
    <property type="match status" value="1"/>
</dbReference>
<dbReference type="InterPro" id="IPR040694">
    <property type="entry name" value="UGGT_TRXL_2"/>
</dbReference>
<comment type="similarity">
    <text evidence="4">Belongs to the glycosyltransferase 8 family.</text>
</comment>
<dbReference type="InterPro" id="IPR040692">
    <property type="entry name" value="UGGT_TRXL_3"/>
</dbReference>
<dbReference type="Pfam" id="PF18400">
    <property type="entry name" value="Thioredoxin_12"/>
    <property type="match status" value="1"/>
</dbReference>
<evidence type="ECO:0000256" key="8">
    <source>
        <dbReference type="ARBA" id="ARBA00023180"/>
    </source>
</evidence>
<feature type="domain" description="UDP-glucose:glycoprotein glucosyltransferase thioredoxin-like" evidence="13">
    <location>
        <begin position="698"/>
        <end position="890"/>
    </location>
</feature>
<protein>
    <recommendedName>
        <fullName evidence="17">UDP-glucose:glycoprotein glucosyltransferase</fullName>
    </recommendedName>
</protein>
<dbReference type="InterPro" id="IPR040525">
    <property type="entry name" value="UGGT_TRXL_4"/>
</dbReference>
<dbReference type="EMBL" id="AGSI01000005">
    <property type="protein sequence ID" value="EIE24878.1"/>
    <property type="molecule type" value="Genomic_DNA"/>
</dbReference>
<dbReference type="GO" id="GO:0051082">
    <property type="term" value="F:unfolded protein binding"/>
    <property type="evidence" value="ECO:0007669"/>
    <property type="project" value="TreeGrafter"/>
</dbReference>
<evidence type="ECO:0000256" key="2">
    <source>
        <dbReference type="ARBA" id="ARBA00004319"/>
    </source>
</evidence>
<evidence type="ECO:0000256" key="1">
    <source>
        <dbReference type="ARBA" id="ARBA00001913"/>
    </source>
</evidence>
<evidence type="ECO:0000259" key="10">
    <source>
        <dbReference type="Pfam" id="PF18400"/>
    </source>
</evidence>
<evidence type="ECO:0000259" key="13">
    <source>
        <dbReference type="Pfam" id="PF18403"/>
    </source>
</evidence>
<dbReference type="eggNOG" id="KOG1879">
    <property type="taxonomic scope" value="Eukaryota"/>
</dbReference>
<proteinExistence type="inferred from homology"/>
<comment type="pathway">
    <text evidence="3">Protein modification; protein glycosylation.</text>
</comment>
<evidence type="ECO:0000256" key="9">
    <source>
        <dbReference type="SAM" id="MobiDB-lite"/>
    </source>
</evidence>
<reference evidence="15 16" key="1">
    <citation type="journal article" date="2012" name="Genome Biol.">
        <title>The genome of the polar eukaryotic microalga coccomyxa subellipsoidea reveals traits of cold adaptation.</title>
        <authorList>
            <person name="Blanc G."/>
            <person name="Agarkova I."/>
            <person name="Grimwood J."/>
            <person name="Kuo A."/>
            <person name="Brueggeman A."/>
            <person name="Dunigan D."/>
            <person name="Gurnon J."/>
            <person name="Ladunga I."/>
            <person name="Lindquist E."/>
            <person name="Lucas S."/>
            <person name="Pangilinan J."/>
            <person name="Proschold T."/>
            <person name="Salamov A."/>
            <person name="Schmutz J."/>
            <person name="Weeks D."/>
            <person name="Yamada T."/>
            <person name="Claverie J.M."/>
            <person name="Grigoriev I."/>
            <person name="Van Etten J."/>
            <person name="Lomsadze A."/>
            <person name="Borodovsky M."/>
        </authorList>
    </citation>
    <scope>NUCLEOTIDE SEQUENCE [LARGE SCALE GENOMIC DNA]</scope>
    <source>
        <strain evidence="15 16">C-169</strain>
    </source>
</reference>
<dbReference type="Pfam" id="PF18404">
    <property type="entry name" value="Glyco_transf_24"/>
    <property type="match status" value="1"/>
</dbReference>
<dbReference type="Pfam" id="PF18401">
    <property type="entry name" value="Thioredoxin_13"/>
    <property type="match status" value="1"/>
</dbReference>
<dbReference type="KEGG" id="csl:COCSUDRAFT_65575"/>
<feature type="domain" description="UGGT thioredoxin-like" evidence="10">
    <location>
        <begin position="6"/>
        <end position="142"/>
    </location>
</feature>
<organism evidence="15 16">
    <name type="scientific">Coccomyxa subellipsoidea (strain C-169)</name>
    <name type="common">Green microalga</name>
    <dbReference type="NCBI Taxonomy" id="574566"/>
    <lineage>
        <taxon>Eukaryota</taxon>
        <taxon>Viridiplantae</taxon>
        <taxon>Chlorophyta</taxon>
        <taxon>core chlorophytes</taxon>
        <taxon>Trebouxiophyceae</taxon>
        <taxon>Trebouxiophyceae incertae sedis</taxon>
        <taxon>Coccomyxaceae</taxon>
        <taxon>Coccomyxa</taxon>
        <taxon>Coccomyxa subellipsoidea</taxon>
    </lineage>
</organism>
<comment type="subcellular location">
    <subcellularLocation>
        <location evidence="2">Endoplasmic reticulum lumen</location>
    </subcellularLocation>
</comment>
<evidence type="ECO:0008006" key="17">
    <source>
        <dbReference type="Google" id="ProtNLM"/>
    </source>
</evidence>
<feature type="compositionally biased region" description="Basic and acidic residues" evidence="9">
    <location>
        <begin position="1561"/>
        <end position="1575"/>
    </location>
</feature>
<dbReference type="InterPro" id="IPR029044">
    <property type="entry name" value="Nucleotide-diphossugar_trans"/>
</dbReference>
<dbReference type="InterPro" id="IPR009448">
    <property type="entry name" value="UDP-g_GGtrans"/>
</dbReference>
<evidence type="ECO:0000259" key="11">
    <source>
        <dbReference type="Pfam" id="PF18401"/>
    </source>
</evidence>
<feature type="compositionally biased region" description="Acidic residues" evidence="9">
    <location>
        <begin position="899"/>
        <end position="908"/>
    </location>
</feature>
<dbReference type="GO" id="GO:0018279">
    <property type="term" value="P:protein N-linked glycosylation via asparagine"/>
    <property type="evidence" value="ECO:0007669"/>
    <property type="project" value="TreeGrafter"/>
</dbReference>
<dbReference type="RefSeq" id="XP_005649422.1">
    <property type="nucleotide sequence ID" value="XM_005649365.1"/>
</dbReference>
<feature type="region of interest" description="Disordered" evidence="9">
    <location>
        <begin position="1539"/>
        <end position="1591"/>
    </location>
</feature>
<evidence type="ECO:0000259" key="12">
    <source>
        <dbReference type="Pfam" id="PF18402"/>
    </source>
</evidence>
<dbReference type="InterPro" id="IPR040497">
    <property type="entry name" value="Glyco_transf_24"/>
</dbReference>
<keyword evidence="16" id="KW-1185">Reference proteome</keyword>
<sequence>MLIAPQVLQVVLSIRQLSPRLEFFRTQAAAADIQPGSCCFVDIGGASVSAEEELIKKLAEVGEGDYAVPDQAQLQPFDHVLAPAGAAVATVNTELRRATAVVLYGAIGTKCFRRMHALILSAAEKGAGKLVYVYRPVLAEGCLAGESCVGLGSGGGLPLPGFGVELAIKNMEYSALDDSKVEAEKEAAKEAGEEDEGPLEVEGFLFKRLIERRPEAHQALLSFRDHLLASSSDNEALKAGHSLAPADRAVYCRRKPGHENVLVWDMKELGLQAAARIAASSEPLRALTQMAQNFPNLAAALSRVSVPKALRSELKKLHRVLQGGSSFMLVNGIPTDIGTFDLYTLMEQIRKEVRLMDKLKETGLQPADITALVQLRSEMKEVAAEDLRIDLRSSEAIRWLNDIESGRQYWHWGQQLASLLQPMFPGQLHRVQRNLYSAVGLIDPGSAQGLQVAGVLLELFSATWPVRCGAILLPPDTIQRVKQSGAEVAASAAWEDLSASERAALAYIYLENAAGAPAAFKFLSRARAEHLMGEDAGDALSWTSVEEAFLAAWGDLPDTRNRDLTPAAALQELSEGPKEVMEELVKGVAFTISKGVAGVGTAVWVNGLLVTSSEGVPWEQMIPYQLQVEQQRLQEQIYFGRIQDSDEDILEAILRVFNAAPKYNPTLLQSDSDGAAKSPKQVALVGPDLSPMQEPWSQLGYLHHASTQDEVKGITHWLAGHKLVLGALGHLEAESSQGARVALVHNPADVTADISVLARAVTAASRLQSRRPKILPFLKSLLESHAGVGSVEEVVALAKDAGLNEKALEADLTASEAAAARLAEACRKALGLQAGAAAVVTNGRVVPLANADSLVTEDFGLLTLYADAAQVAKQVAAAVMTAQAEGRTVSAESAGADGDGADEAEEWTSDQLSNAAAVASSVLAQHGAVQQGAGKTAKLIAALRGLSPQVSNITVEGAGVAVEIWAVLDPLSKTAQRVAPVLQFLADTLQPSIKASLVFLNPQAELSDLPLKSFYRYSLPDISASGEGRLSQPGLPAAVFTGLPSGRILTLNMDVPEAWLVEPVRADLDLDNLRLADLGAAPSLQAEFELEALLLTGSCVDIAARSREQMTPRGVQLVLGTPQQPALVDTIVMSNLGYFQLKAAPGAFDLQLAPGRSRSLYLVDNSTAGVLAQEAGEEGAISTGVSIDSLGGRTMRLNLRKRPGFEGEDVLGTGSEGETGSVWGKVSSWLAPGSKGSPGRAGGLSAEEDPDCIHIFTVSSGHMYERLQKIMVLSVLRTTKARVKFWFIKNYMSPQMKRFLPRMAAHYSFDYEFVTYKWPSWLHKQTEKQRIIWAYKILFLDVLFPLSLRKVIFVDSDQIVRADFAELWNMDLKARLFSAFHGAPLAYTPFCDNNREMEGFRFWKQGFWKDHLRGRPYHISALYVVDLVRFRQSAAGDQLRVVYDQLSRDPASLSNLDQDLPNYAQHQVPIFSLPQEWLWCETWCGNATKKYAKTIDLCNNPLTKEPKLDSARRIVAEWPGLDEEVATFTAEVEADLAAEAVAGGEAADSPEQPAKVGGDIIQHHDEEDHGREAGGEKGSGSASEGHDASEL</sequence>
<evidence type="ECO:0000256" key="7">
    <source>
        <dbReference type="ARBA" id="ARBA00022824"/>
    </source>
</evidence>
<dbReference type="Pfam" id="PF18403">
    <property type="entry name" value="Thioredoxin_15"/>
    <property type="match status" value="1"/>
</dbReference>
<evidence type="ECO:0000259" key="14">
    <source>
        <dbReference type="Pfam" id="PF18404"/>
    </source>
</evidence>
<dbReference type="GO" id="GO:0005788">
    <property type="term" value="C:endoplasmic reticulum lumen"/>
    <property type="evidence" value="ECO:0007669"/>
    <property type="project" value="UniProtKB-SubCell"/>
</dbReference>
<keyword evidence="6" id="KW-0732">Signal</keyword>